<proteinExistence type="predicted"/>
<dbReference type="Proteomes" id="UP001164761">
    <property type="component" value="Chromosome"/>
</dbReference>
<protein>
    <submittedName>
        <fullName evidence="1">Uncharacterized protein</fullName>
    </submittedName>
</protein>
<dbReference type="EMBL" id="CP104067">
    <property type="protein sequence ID" value="WAH43673.1"/>
    <property type="molecule type" value="Genomic_DNA"/>
</dbReference>
<accession>A0ABY6ZL86</accession>
<keyword evidence="2" id="KW-1185">Reference proteome</keyword>
<evidence type="ECO:0000313" key="1">
    <source>
        <dbReference type="EMBL" id="WAH43673.1"/>
    </source>
</evidence>
<organism evidence="1 2">
    <name type="scientific">Alicyclobacillus fastidiosus</name>
    <dbReference type="NCBI Taxonomy" id="392011"/>
    <lineage>
        <taxon>Bacteria</taxon>
        <taxon>Bacillati</taxon>
        <taxon>Bacillota</taxon>
        <taxon>Bacilli</taxon>
        <taxon>Bacillales</taxon>
        <taxon>Alicyclobacillaceae</taxon>
        <taxon>Alicyclobacillus</taxon>
    </lineage>
</organism>
<name>A0ABY6ZL86_9BACL</name>
<gene>
    <name evidence="1" type="ORF">NZD89_09970</name>
</gene>
<dbReference type="RefSeq" id="WP_268007558.1">
    <property type="nucleotide sequence ID" value="NZ_BSUT01000001.1"/>
</dbReference>
<reference evidence="1" key="1">
    <citation type="submission" date="2022-08" db="EMBL/GenBank/DDBJ databases">
        <title>Alicyclobacillus fastidiosus DSM 17978, complete genome.</title>
        <authorList>
            <person name="Wang Q."/>
            <person name="Cai R."/>
            <person name="Wang Z."/>
        </authorList>
    </citation>
    <scope>NUCLEOTIDE SEQUENCE</scope>
    <source>
        <strain evidence="1">DSM 17978</strain>
    </source>
</reference>
<sequence length="65" mass="7933">MRQHDYVTQLMLRHQQARLERVNRTHWMYRDLPTSGSFARRWVARLRKRPFIRNGFVHPVGADSE</sequence>
<evidence type="ECO:0000313" key="2">
    <source>
        <dbReference type="Proteomes" id="UP001164761"/>
    </source>
</evidence>